<dbReference type="RefSeq" id="WP_109388927.1">
    <property type="nucleotide sequence ID" value="NZ_QETF01000010.1"/>
</dbReference>
<dbReference type="InterPro" id="IPR036365">
    <property type="entry name" value="PGBD-like_sf"/>
</dbReference>
<evidence type="ECO:0000259" key="2">
    <source>
        <dbReference type="Pfam" id="PF01471"/>
    </source>
</evidence>
<keyword evidence="5" id="KW-1185">Reference proteome</keyword>
<dbReference type="AlphaFoldDB" id="A0A2V1P313"/>
<feature type="domain" description="Peptidoglycan binding-like" evidence="2">
    <location>
        <begin position="322"/>
        <end position="375"/>
    </location>
</feature>
<dbReference type="PANTHER" id="PTHR30163:SF8">
    <property type="entry name" value="LYTIC MUREIN TRANSGLYCOSYLASE"/>
    <property type="match status" value="1"/>
</dbReference>
<proteinExistence type="predicted"/>
<dbReference type="InterPro" id="IPR031304">
    <property type="entry name" value="SLT_2"/>
</dbReference>
<sequence>MRISRRHFLVALGAWGVASCSSAPVPAQTTTGLAPDLLPQPNARFDAWLAAFRGRAASRGISAETLEAGLAGAGYLPGVVRRDGSQIQTRRTFEEYLSIATSDERLAKGRGALSRHGGTLAAIEARYGVSQYILAAIWGVESQFGDKRGQIPVVSATATLAFAGRRGAFWEDQLLAALRILQSGDTTPDRLLGSWAGAMGHTQFIPTSYLAFAVDFDGDGRRDIWAEDPGDALASAASYLARNGWKTGLAWGEEAGTGQMSGRSIRPQAGGPAFLVTRNFDVLKTYNNSDFYALSVGHLADRLAGAGPLRGGFPPDANGLTRADRIAVQRALETRGYEVGTIDGVIGPLSEAAIRDFQASRGLAVTGRATPELLSELR</sequence>
<dbReference type="OrthoDB" id="9808544at2"/>
<gene>
    <name evidence="4" type="ORF">DFK10_10190</name>
</gene>
<dbReference type="GO" id="GO:0009253">
    <property type="term" value="P:peptidoglycan catabolic process"/>
    <property type="evidence" value="ECO:0007669"/>
    <property type="project" value="TreeGrafter"/>
</dbReference>
<reference evidence="5" key="1">
    <citation type="submission" date="2018-05" db="EMBL/GenBank/DDBJ databases">
        <authorList>
            <person name="Du Z."/>
            <person name="Wang X."/>
        </authorList>
    </citation>
    <scope>NUCLEOTIDE SEQUENCE [LARGE SCALE GENOMIC DNA]</scope>
    <source>
        <strain evidence="5">WDS4C29</strain>
    </source>
</reference>
<dbReference type="PANTHER" id="PTHR30163">
    <property type="entry name" value="MEMBRANE-BOUND LYTIC MUREIN TRANSGLYCOSYLASE B"/>
    <property type="match status" value="1"/>
</dbReference>
<dbReference type="SUPFAM" id="SSF47090">
    <property type="entry name" value="PGBD-like"/>
    <property type="match status" value="1"/>
</dbReference>
<feature type="domain" description="Transglycosylase SLT" evidence="3">
    <location>
        <begin position="268"/>
        <end position="301"/>
    </location>
</feature>
<name>A0A2V1P313_9RHOB</name>
<dbReference type="InterPro" id="IPR023346">
    <property type="entry name" value="Lysozyme-like_dom_sf"/>
</dbReference>
<organism evidence="4 5">
    <name type="scientific">Salibaculum griseiflavum</name>
    <dbReference type="NCBI Taxonomy" id="1914409"/>
    <lineage>
        <taxon>Bacteria</taxon>
        <taxon>Pseudomonadati</taxon>
        <taxon>Pseudomonadota</taxon>
        <taxon>Alphaproteobacteria</taxon>
        <taxon>Rhodobacterales</taxon>
        <taxon>Roseobacteraceae</taxon>
        <taxon>Salibaculum</taxon>
    </lineage>
</organism>
<feature type="domain" description="Transglycosylase SLT" evidence="3">
    <location>
        <begin position="45"/>
        <end position="255"/>
    </location>
</feature>
<evidence type="ECO:0000313" key="5">
    <source>
        <dbReference type="Proteomes" id="UP000245293"/>
    </source>
</evidence>
<dbReference type="PROSITE" id="PS51257">
    <property type="entry name" value="PROKAR_LIPOPROTEIN"/>
    <property type="match status" value="1"/>
</dbReference>
<protein>
    <submittedName>
        <fullName evidence="4">Peptidoglycan-binding protein</fullName>
    </submittedName>
</protein>
<dbReference type="InterPro" id="IPR002477">
    <property type="entry name" value="Peptidoglycan-bd-like"/>
</dbReference>
<dbReference type="FunFam" id="1.10.8.350:FF:000001">
    <property type="entry name" value="Lytic murein transglycosylase B"/>
    <property type="match status" value="1"/>
</dbReference>
<evidence type="ECO:0000259" key="3">
    <source>
        <dbReference type="Pfam" id="PF13406"/>
    </source>
</evidence>
<keyword evidence="1" id="KW-0732">Signal</keyword>
<dbReference type="Pfam" id="PF13406">
    <property type="entry name" value="SLT_2"/>
    <property type="match status" value="2"/>
</dbReference>
<dbReference type="EMBL" id="QETF01000010">
    <property type="protein sequence ID" value="PWG16686.1"/>
    <property type="molecule type" value="Genomic_DNA"/>
</dbReference>
<dbReference type="SUPFAM" id="SSF53955">
    <property type="entry name" value="Lysozyme-like"/>
    <property type="match status" value="1"/>
</dbReference>
<feature type="signal peptide" evidence="1">
    <location>
        <begin position="1"/>
        <end position="23"/>
    </location>
</feature>
<dbReference type="Gene3D" id="1.10.530.10">
    <property type="match status" value="2"/>
</dbReference>
<evidence type="ECO:0000313" key="4">
    <source>
        <dbReference type="EMBL" id="PWG16686.1"/>
    </source>
</evidence>
<dbReference type="Gene3D" id="1.10.101.10">
    <property type="entry name" value="PGBD-like superfamily/PGBD"/>
    <property type="match status" value="1"/>
</dbReference>
<dbReference type="GO" id="GO:0008933">
    <property type="term" value="F:peptidoglycan lytic transglycosylase activity"/>
    <property type="evidence" value="ECO:0007669"/>
    <property type="project" value="TreeGrafter"/>
</dbReference>
<comment type="caution">
    <text evidence="4">The sequence shown here is derived from an EMBL/GenBank/DDBJ whole genome shotgun (WGS) entry which is preliminary data.</text>
</comment>
<dbReference type="Proteomes" id="UP000245293">
    <property type="component" value="Unassembled WGS sequence"/>
</dbReference>
<dbReference type="CDD" id="cd13399">
    <property type="entry name" value="Slt35-like"/>
    <property type="match status" value="1"/>
</dbReference>
<dbReference type="Gene3D" id="1.10.8.350">
    <property type="entry name" value="Bacterial muramidase"/>
    <property type="match status" value="1"/>
</dbReference>
<evidence type="ECO:0000256" key="1">
    <source>
        <dbReference type="SAM" id="SignalP"/>
    </source>
</evidence>
<dbReference type="InterPro" id="IPR043426">
    <property type="entry name" value="MltB-like"/>
</dbReference>
<dbReference type="PROSITE" id="PS51318">
    <property type="entry name" value="TAT"/>
    <property type="match status" value="1"/>
</dbReference>
<feature type="chain" id="PRO_5015854422" evidence="1">
    <location>
        <begin position="24"/>
        <end position="378"/>
    </location>
</feature>
<dbReference type="InterPro" id="IPR036366">
    <property type="entry name" value="PGBDSf"/>
</dbReference>
<dbReference type="Pfam" id="PF01471">
    <property type="entry name" value="PG_binding_1"/>
    <property type="match status" value="1"/>
</dbReference>
<accession>A0A2V1P313</accession>
<dbReference type="InterPro" id="IPR006311">
    <property type="entry name" value="TAT_signal"/>
</dbReference>